<feature type="region of interest" description="Disordered" evidence="2">
    <location>
        <begin position="303"/>
        <end position="325"/>
    </location>
</feature>
<dbReference type="Pfam" id="PF06428">
    <property type="entry name" value="Sec2p"/>
    <property type="match status" value="1"/>
</dbReference>
<dbReference type="SUPFAM" id="SSF144284">
    <property type="entry name" value="Sec2 N-terminal region"/>
    <property type="match status" value="1"/>
</dbReference>
<evidence type="ECO:0000259" key="3">
    <source>
        <dbReference type="Pfam" id="PF06428"/>
    </source>
</evidence>
<dbReference type="Pfam" id="PF25555">
    <property type="entry name" value="RAB3A-like_C"/>
    <property type="match status" value="1"/>
</dbReference>
<evidence type="ECO:0000313" key="4">
    <source>
        <dbReference type="EMBL" id="CAG8522136.1"/>
    </source>
</evidence>
<feature type="compositionally biased region" description="Basic and acidic residues" evidence="2">
    <location>
        <begin position="16"/>
        <end position="32"/>
    </location>
</feature>
<dbReference type="PANTHER" id="PTHR14430:SF0">
    <property type="entry name" value="SEC2P DOMAIN-CONTAINING PROTEIN"/>
    <property type="match status" value="1"/>
</dbReference>
<dbReference type="Proteomes" id="UP000789508">
    <property type="component" value="Unassembled WGS sequence"/>
</dbReference>
<evidence type="ECO:0000256" key="1">
    <source>
        <dbReference type="ARBA" id="ARBA00023054"/>
    </source>
</evidence>
<dbReference type="CDD" id="cd21044">
    <property type="entry name" value="Rab11BD_RAB3IP_like"/>
    <property type="match status" value="1"/>
</dbReference>
<dbReference type="GO" id="GO:0070319">
    <property type="term" value="C:Golgi to plasma membrane transport vesicle"/>
    <property type="evidence" value="ECO:0007669"/>
    <property type="project" value="TreeGrafter"/>
</dbReference>
<feature type="domain" description="GDP/GTP exchange factor Sec2 N-terminal" evidence="3">
    <location>
        <begin position="187"/>
        <end position="307"/>
    </location>
</feature>
<feature type="region of interest" description="Disordered" evidence="2">
    <location>
        <begin position="1"/>
        <end position="82"/>
    </location>
</feature>
<evidence type="ECO:0000256" key="2">
    <source>
        <dbReference type="SAM" id="MobiDB-lite"/>
    </source>
</evidence>
<dbReference type="AlphaFoldDB" id="A0A9N9A936"/>
<dbReference type="OrthoDB" id="5560525at2759"/>
<sequence>MTETAPLSNLENTGPEIHKDFHPHVHVFEKVPEPSPVVSTPVNSEDKSPPSHELSDQPNAEQEAKDSSSPPTNPSHSPNSEIEEVYEVVETYQASETTFERIEDEETNEDCPCQKFHVAPGSATCTNCDRLVPPLAELYRQRLQHIEDLEVANTKIKEEHEKSEQQKNELESLKKKIIEFEDKIDSRTDELNELQQLLKAKTDELNARTSEINDLKKAMTVLNEKYVDEIDKVAELQHSKDMVEGELEELSRSLFEQANGMVAKEAKQRHELEVQRKSLENQLQETKERLLAESSQLQELRERMQQMVQQQPEPDSRRSSNHSDPTFRACSDFVELYRLWEKSPDAAAILPRPTGEDGIGIDEELLSEFRDFVNQSSSIPIKKIHNLQFMKHCLEEDVEPCMRFGNNPRVQARKIVDAIAANTCCIEEAPFGADKELELNPTSPIRNSAAKPIFWGFPANTNATPRAGCQCCGRPGSLPFQFRITTLDDWSLIDRYCRDRLVAVCEFYVFIRNIHQGFYGNRKIEDLYAECLRLRLQMFYARLGALPSILNTLGIKGTELASARKPSLPMYEFSEKQINRIDDGVYEESNYPNLSNGNTPSTPSTPSSPTEPAISVSHPSAPTPVAGITG</sequence>
<comment type="caution">
    <text evidence="4">The sequence shown here is derived from an EMBL/GenBank/DDBJ whole genome shotgun (WGS) entry which is preliminary data.</text>
</comment>
<dbReference type="Gene3D" id="6.10.140.910">
    <property type="match status" value="1"/>
</dbReference>
<dbReference type="GO" id="GO:0005085">
    <property type="term" value="F:guanyl-nucleotide exchange factor activity"/>
    <property type="evidence" value="ECO:0007669"/>
    <property type="project" value="InterPro"/>
</dbReference>
<dbReference type="PANTHER" id="PTHR14430">
    <property type="entry name" value="RABIN3-RELATED"/>
    <property type="match status" value="1"/>
</dbReference>
<organism evidence="4 5">
    <name type="scientific">Ambispora leptoticha</name>
    <dbReference type="NCBI Taxonomy" id="144679"/>
    <lineage>
        <taxon>Eukaryota</taxon>
        <taxon>Fungi</taxon>
        <taxon>Fungi incertae sedis</taxon>
        <taxon>Mucoromycota</taxon>
        <taxon>Glomeromycotina</taxon>
        <taxon>Glomeromycetes</taxon>
        <taxon>Archaeosporales</taxon>
        <taxon>Ambisporaceae</taxon>
        <taxon>Ambispora</taxon>
    </lineage>
</organism>
<feature type="compositionally biased region" description="Basic and acidic residues" evidence="2">
    <location>
        <begin position="44"/>
        <end position="55"/>
    </location>
</feature>
<name>A0A9N9A936_9GLOM</name>
<protein>
    <submittedName>
        <fullName evidence="4">12858_t:CDS:1</fullName>
    </submittedName>
</protein>
<keyword evidence="1" id="KW-0175">Coiled coil</keyword>
<dbReference type="GO" id="GO:0051286">
    <property type="term" value="C:cell tip"/>
    <property type="evidence" value="ECO:0007669"/>
    <property type="project" value="TreeGrafter"/>
</dbReference>
<feature type="region of interest" description="Disordered" evidence="2">
    <location>
        <begin position="589"/>
        <end position="630"/>
    </location>
</feature>
<dbReference type="EMBL" id="CAJVPS010001049">
    <property type="protein sequence ID" value="CAG8522136.1"/>
    <property type="molecule type" value="Genomic_DNA"/>
</dbReference>
<dbReference type="GO" id="GO:0006887">
    <property type="term" value="P:exocytosis"/>
    <property type="evidence" value="ECO:0007669"/>
    <property type="project" value="TreeGrafter"/>
</dbReference>
<dbReference type="InterPro" id="IPR009449">
    <property type="entry name" value="Sec2_N"/>
</dbReference>
<accession>A0A9N9A936</accession>
<reference evidence="4" key="1">
    <citation type="submission" date="2021-06" db="EMBL/GenBank/DDBJ databases">
        <authorList>
            <person name="Kallberg Y."/>
            <person name="Tangrot J."/>
            <person name="Rosling A."/>
        </authorList>
    </citation>
    <scope>NUCLEOTIDE SEQUENCE</scope>
    <source>
        <strain evidence="4">FL130A</strain>
    </source>
</reference>
<keyword evidence="5" id="KW-1185">Reference proteome</keyword>
<feature type="compositionally biased region" description="Low complexity" evidence="2">
    <location>
        <begin position="67"/>
        <end position="80"/>
    </location>
</feature>
<dbReference type="InterPro" id="IPR040351">
    <property type="entry name" value="RAB3IL/RAB3IP/Sec2"/>
</dbReference>
<feature type="compositionally biased region" description="Low complexity" evidence="2">
    <location>
        <begin position="599"/>
        <end position="610"/>
    </location>
</feature>
<evidence type="ECO:0000313" key="5">
    <source>
        <dbReference type="Proteomes" id="UP000789508"/>
    </source>
</evidence>
<gene>
    <name evidence="4" type="ORF">ALEPTO_LOCUS4521</name>
</gene>
<proteinExistence type="predicted"/>
<feature type="compositionally biased region" description="Polar residues" evidence="2">
    <location>
        <begin position="1"/>
        <end position="12"/>
    </location>
</feature>